<comment type="caution">
    <text evidence="1">The sequence shown here is derived from an EMBL/GenBank/DDBJ whole genome shotgun (WGS) entry which is preliminary data.</text>
</comment>
<organism evidence="1 2">
    <name type="scientific">Nephila pilipes</name>
    <name type="common">Giant wood spider</name>
    <name type="synonym">Nephila maculata</name>
    <dbReference type="NCBI Taxonomy" id="299642"/>
    <lineage>
        <taxon>Eukaryota</taxon>
        <taxon>Metazoa</taxon>
        <taxon>Ecdysozoa</taxon>
        <taxon>Arthropoda</taxon>
        <taxon>Chelicerata</taxon>
        <taxon>Arachnida</taxon>
        <taxon>Araneae</taxon>
        <taxon>Araneomorphae</taxon>
        <taxon>Entelegynae</taxon>
        <taxon>Araneoidea</taxon>
        <taxon>Nephilidae</taxon>
        <taxon>Nephila</taxon>
    </lineage>
</organism>
<sequence length="148" mass="16791">MGRTAVVLQMYPKRFLKNTGFQPTLERNVLKKDDLKAKGSVQPALLNGGRIDWTRILLLLLRTRGCPKPRGGNVGRRRSWNFSEPLDRVHEALTCIEAARAWHRCDRRRSQWVYVGMNGDGLFVQHSLASVFGEPEMCPICLLVCTGL</sequence>
<accession>A0A8X6PXE4</accession>
<name>A0A8X6PXE4_NEPPI</name>
<gene>
    <name evidence="1" type="ORF">NPIL_32431</name>
</gene>
<evidence type="ECO:0000313" key="1">
    <source>
        <dbReference type="EMBL" id="GFT94859.1"/>
    </source>
</evidence>
<dbReference type="Proteomes" id="UP000887013">
    <property type="component" value="Unassembled WGS sequence"/>
</dbReference>
<protein>
    <submittedName>
        <fullName evidence="1">Uncharacterized protein</fullName>
    </submittedName>
</protein>
<reference evidence="1" key="1">
    <citation type="submission" date="2020-08" db="EMBL/GenBank/DDBJ databases">
        <title>Multicomponent nature underlies the extraordinary mechanical properties of spider dragline silk.</title>
        <authorList>
            <person name="Kono N."/>
            <person name="Nakamura H."/>
            <person name="Mori M."/>
            <person name="Yoshida Y."/>
            <person name="Ohtoshi R."/>
            <person name="Malay A.D."/>
            <person name="Moran D.A.P."/>
            <person name="Tomita M."/>
            <person name="Numata K."/>
            <person name="Arakawa K."/>
        </authorList>
    </citation>
    <scope>NUCLEOTIDE SEQUENCE</scope>
</reference>
<dbReference type="AlphaFoldDB" id="A0A8X6PXE4"/>
<dbReference type="EMBL" id="BMAW01025992">
    <property type="protein sequence ID" value="GFT94859.1"/>
    <property type="molecule type" value="Genomic_DNA"/>
</dbReference>
<evidence type="ECO:0000313" key="2">
    <source>
        <dbReference type="Proteomes" id="UP000887013"/>
    </source>
</evidence>
<proteinExistence type="predicted"/>
<keyword evidence="2" id="KW-1185">Reference proteome</keyword>